<protein>
    <submittedName>
        <fullName evidence="2">T9SS type A sorting domain-containing protein</fullName>
    </submittedName>
</protein>
<dbReference type="KEGG" id="aup:AsAng_0011340"/>
<dbReference type="InterPro" id="IPR026444">
    <property type="entry name" value="Secre_tail"/>
</dbReference>
<reference evidence="2" key="1">
    <citation type="submission" date="2022-09" db="EMBL/GenBank/DDBJ databases">
        <title>Aureispira anguillicida sp. nov., isolated from Leptocephalus of Japanese eel Anguilla japonica.</title>
        <authorList>
            <person name="Yuasa K."/>
            <person name="Mekata T."/>
            <person name="Ikunari K."/>
        </authorList>
    </citation>
    <scope>NUCLEOTIDE SEQUENCE</scope>
    <source>
        <strain evidence="2">EL160426</strain>
    </source>
</reference>
<keyword evidence="3" id="KW-1185">Reference proteome</keyword>
<gene>
    <name evidence="2" type="ORF">AsAng_0011340</name>
</gene>
<evidence type="ECO:0000259" key="1">
    <source>
        <dbReference type="Pfam" id="PF18962"/>
    </source>
</evidence>
<organism evidence="2 3">
    <name type="scientific">Aureispira anguillae</name>
    <dbReference type="NCBI Taxonomy" id="2864201"/>
    <lineage>
        <taxon>Bacteria</taxon>
        <taxon>Pseudomonadati</taxon>
        <taxon>Bacteroidota</taxon>
        <taxon>Saprospiria</taxon>
        <taxon>Saprospirales</taxon>
        <taxon>Saprospiraceae</taxon>
        <taxon>Aureispira</taxon>
    </lineage>
</organism>
<dbReference type="NCBIfam" id="TIGR04183">
    <property type="entry name" value="Por_Secre_tail"/>
    <property type="match status" value="1"/>
</dbReference>
<name>A0A915YCA7_9BACT</name>
<proteinExistence type="predicted"/>
<dbReference type="Proteomes" id="UP001060919">
    <property type="component" value="Chromosome"/>
</dbReference>
<dbReference type="Pfam" id="PF18962">
    <property type="entry name" value="Por_Secre_tail"/>
    <property type="match status" value="1"/>
</dbReference>
<dbReference type="EMBL" id="AP026867">
    <property type="protein sequence ID" value="BDS10426.1"/>
    <property type="molecule type" value="Genomic_DNA"/>
</dbReference>
<evidence type="ECO:0000313" key="2">
    <source>
        <dbReference type="EMBL" id="BDS10426.1"/>
    </source>
</evidence>
<accession>A0A915YCA7</accession>
<feature type="domain" description="Secretion system C-terminal sorting" evidence="1">
    <location>
        <begin position="422"/>
        <end position="495"/>
    </location>
</feature>
<dbReference type="RefSeq" id="WP_264791738.1">
    <property type="nucleotide sequence ID" value="NZ_AP026867.1"/>
</dbReference>
<dbReference type="AlphaFoldDB" id="A0A915YCA7"/>
<evidence type="ECO:0000313" key="3">
    <source>
        <dbReference type="Proteomes" id="UP001060919"/>
    </source>
</evidence>
<sequence>MREKYIILLTCLLYGNLLIGQNWQPISTTAITSYKSSPSTSDSVLIYGVPNFSEIVMKQSIQSLYIDSTINNQYYFNRQQNYHPQTLYNGTLKAKMHFLNEKMIEVSPGLYHFYSPDSFQTGYYTYQNTPDSFVINTLANVNESWIYKLNQPDIATVVAADEEYIFGVLDSIKIITVNTGDSIVLSKNYGIIHFSDAGQSSYQLAGIETAPTQNYGLKMPNTYDVYDFEVGNVFNYISSYNFGGPGGAGNSNVNTVLYRYDIMTKQVTATGFSYSVDYNFIETHNYDSDTVTGSGNTTWVFDYAIGGGTDFTKQAFEFTNSTTNSAIMLGGCGQYQDSSGRQYETYFYRGYFDGFHKSVLSPHLGEIYNYDSQSGLGNSIFSSKKLTGYYIDGVLAGDTIPKAVYNSIHPLQNAELALEITPNPAHDIVQLTITDHVHTNEAIHVQVLNVQGKPLKKQFHTDHDALTVDVSDLPSGVYLLKVEVAHFKAIRKIVVAH</sequence>